<dbReference type="AlphaFoldDB" id="A0A383S3J2"/>
<evidence type="ECO:0000259" key="8">
    <source>
        <dbReference type="Pfam" id="PF01012"/>
    </source>
</evidence>
<dbReference type="FunFam" id="3.40.50.1220:FF:000004">
    <property type="entry name" value="Electron transfer flavoprotein"/>
    <property type="match status" value="1"/>
</dbReference>
<protein>
    <submittedName>
        <fullName evidence="9">Electron transfer flavoprotein, alpha/beta-subunit, N-terminal</fullName>
    </submittedName>
</protein>
<keyword evidence="5" id="KW-0285">Flavoprotein</keyword>
<feature type="domain" description="Electron transfer flavoprotein alpha/beta-subunit N-terminal" evidence="8">
    <location>
        <begin position="17"/>
        <end position="140"/>
    </location>
</feature>
<dbReference type="RefSeq" id="WP_182482046.1">
    <property type="nucleotide sequence ID" value="NZ_RCIV01000001.1"/>
</dbReference>
<keyword evidence="4" id="KW-0813">Transport</keyword>
<dbReference type="InterPro" id="IPR014730">
    <property type="entry name" value="ETF_a/b_N"/>
</dbReference>
<gene>
    <name evidence="9" type="ORF">PROPAUS_0460</name>
</gene>
<dbReference type="PANTHER" id="PTHR43153:SF11">
    <property type="entry name" value="ELECTRON TRANSFER FLAVOPROTEIN, SUBUNIT ALPHA (ETFA)"/>
    <property type="match status" value="1"/>
</dbReference>
<evidence type="ECO:0000313" key="9">
    <source>
        <dbReference type="EMBL" id="SYZ32575.1"/>
    </source>
</evidence>
<dbReference type="Gene3D" id="3.40.50.1220">
    <property type="entry name" value="TPP-binding domain"/>
    <property type="match status" value="1"/>
</dbReference>
<dbReference type="InterPro" id="IPR014731">
    <property type="entry name" value="ETF_asu_C"/>
</dbReference>
<evidence type="ECO:0000256" key="1">
    <source>
        <dbReference type="ARBA" id="ARBA00001974"/>
    </source>
</evidence>
<comment type="similarity">
    <text evidence="2">Belongs to the ETF alpha-subunit/FixB family.</text>
</comment>
<evidence type="ECO:0000256" key="3">
    <source>
        <dbReference type="ARBA" id="ARBA00011355"/>
    </source>
</evidence>
<reference evidence="10" key="1">
    <citation type="submission" date="2018-08" db="EMBL/GenBank/DDBJ databases">
        <authorList>
            <person name="Hornung B."/>
        </authorList>
    </citation>
    <scope>NUCLEOTIDE SEQUENCE [LARGE SCALE GENOMIC DNA]</scope>
</reference>
<evidence type="ECO:0000256" key="4">
    <source>
        <dbReference type="ARBA" id="ARBA00022448"/>
    </source>
</evidence>
<dbReference type="PANTHER" id="PTHR43153">
    <property type="entry name" value="ELECTRON TRANSFER FLAVOPROTEIN ALPHA"/>
    <property type="match status" value="1"/>
</dbReference>
<evidence type="ECO:0000259" key="7">
    <source>
        <dbReference type="Pfam" id="PF00766"/>
    </source>
</evidence>
<dbReference type="Proteomes" id="UP000263928">
    <property type="component" value="Unassembled WGS sequence"/>
</dbReference>
<dbReference type="GO" id="GO:0033539">
    <property type="term" value="P:fatty acid beta-oxidation using acyl-CoA dehydrogenase"/>
    <property type="evidence" value="ECO:0007669"/>
    <property type="project" value="TreeGrafter"/>
</dbReference>
<sequence>MNTWIIVTNAGPVSTMVAASRALGGVTIVAVGPRELADTLAVAGADKVVWIDCGADVPAEAHATTVAELVASAAPELLLIADHPASRVLAAAAAVRIDAAWVPAMHEVSAEGQDLLISGPALEGRVTETLRVGVPAVAIFAGRDENLPACEPAPVERMTAGDTDGDLTLISSSSAPTAGLASASRVIGIGRGVRSRGDLPLVEELAATLGAEIACTLPVSEDLHWFGAEHVIGRSGQRIKPELYLALGISGQPQHQDGIRDARVVVAVNNDPKAPIFRRARYGIVADLYDVVPALQSAFSQETPPHP</sequence>
<evidence type="ECO:0000256" key="6">
    <source>
        <dbReference type="ARBA" id="ARBA00025649"/>
    </source>
</evidence>
<dbReference type="SUPFAM" id="SSF52467">
    <property type="entry name" value="DHS-like NAD/FAD-binding domain"/>
    <property type="match status" value="1"/>
</dbReference>
<keyword evidence="10" id="KW-1185">Reference proteome</keyword>
<dbReference type="InterPro" id="IPR029035">
    <property type="entry name" value="DHS-like_NAD/FAD-binding_dom"/>
</dbReference>
<dbReference type="Pfam" id="PF01012">
    <property type="entry name" value="ETF"/>
    <property type="match status" value="1"/>
</dbReference>
<evidence type="ECO:0000256" key="5">
    <source>
        <dbReference type="ARBA" id="ARBA00022630"/>
    </source>
</evidence>
<feature type="domain" description="Electron transfer flavoprotein alpha subunit C-terminal" evidence="7">
    <location>
        <begin position="180"/>
        <end position="260"/>
    </location>
</feature>
<dbReference type="GO" id="GO:0050660">
    <property type="term" value="F:flavin adenine dinucleotide binding"/>
    <property type="evidence" value="ECO:0007669"/>
    <property type="project" value="InterPro"/>
</dbReference>
<organism evidence="9 10">
    <name type="scientific">Propionibacterium australiense</name>
    <dbReference type="NCBI Taxonomy" id="119981"/>
    <lineage>
        <taxon>Bacteria</taxon>
        <taxon>Bacillati</taxon>
        <taxon>Actinomycetota</taxon>
        <taxon>Actinomycetes</taxon>
        <taxon>Propionibacteriales</taxon>
        <taxon>Propionibacteriaceae</taxon>
        <taxon>Propionibacterium</taxon>
    </lineage>
</organism>
<dbReference type="InterPro" id="IPR001308">
    <property type="entry name" value="ETF_a/FixB"/>
</dbReference>
<dbReference type="InterPro" id="IPR014729">
    <property type="entry name" value="Rossmann-like_a/b/a_fold"/>
</dbReference>
<comment type="function">
    <text evidence="6">The electron transfer flavoprotein serves as a specific electron acceptor for other dehydrogenases. It transfers the electrons to the main respiratory chain via ETF-ubiquinone oxidoreductase (ETF dehydrogenase).</text>
</comment>
<proteinExistence type="inferred from homology"/>
<dbReference type="Gene3D" id="3.40.50.620">
    <property type="entry name" value="HUPs"/>
    <property type="match status" value="1"/>
</dbReference>
<comment type="cofactor">
    <cofactor evidence="1">
        <name>FAD</name>
        <dbReference type="ChEBI" id="CHEBI:57692"/>
    </cofactor>
</comment>
<dbReference type="EMBL" id="UNQJ01000002">
    <property type="protein sequence ID" value="SYZ32575.1"/>
    <property type="molecule type" value="Genomic_DNA"/>
</dbReference>
<dbReference type="Pfam" id="PF00766">
    <property type="entry name" value="ETF_alpha"/>
    <property type="match status" value="1"/>
</dbReference>
<dbReference type="GO" id="GO:0009055">
    <property type="term" value="F:electron transfer activity"/>
    <property type="evidence" value="ECO:0007669"/>
    <property type="project" value="InterPro"/>
</dbReference>
<comment type="subunit">
    <text evidence="3">Heterodimer of an alpha and a beta subunit.</text>
</comment>
<name>A0A383S3J2_9ACTN</name>
<dbReference type="SUPFAM" id="SSF52402">
    <property type="entry name" value="Adenine nucleotide alpha hydrolases-like"/>
    <property type="match status" value="1"/>
</dbReference>
<evidence type="ECO:0000313" key="10">
    <source>
        <dbReference type="Proteomes" id="UP000263928"/>
    </source>
</evidence>
<evidence type="ECO:0000256" key="2">
    <source>
        <dbReference type="ARBA" id="ARBA00005817"/>
    </source>
</evidence>
<accession>A0A383S3J2</accession>